<evidence type="ECO:0000313" key="3">
    <source>
        <dbReference type="EMBL" id="RAI76503.1"/>
    </source>
</evidence>
<dbReference type="Proteomes" id="UP000249016">
    <property type="component" value="Unassembled WGS sequence"/>
</dbReference>
<name>A0A327NNY8_9BACT</name>
<keyword evidence="4" id="KW-1185">Reference proteome</keyword>
<dbReference type="Gene3D" id="2.30.30.40">
    <property type="entry name" value="SH3 Domains"/>
    <property type="match status" value="1"/>
</dbReference>
<evidence type="ECO:0000256" key="1">
    <source>
        <dbReference type="SAM" id="MobiDB-lite"/>
    </source>
</evidence>
<feature type="region of interest" description="Disordered" evidence="1">
    <location>
        <begin position="207"/>
        <end position="238"/>
    </location>
</feature>
<protein>
    <recommendedName>
        <fullName evidence="5">SH3 domain-containing protein</fullName>
    </recommendedName>
</protein>
<feature type="chain" id="PRO_5016267614" description="SH3 domain-containing protein" evidence="2">
    <location>
        <begin position="18"/>
        <end position="238"/>
    </location>
</feature>
<feature type="compositionally biased region" description="Polar residues" evidence="1">
    <location>
        <begin position="212"/>
        <end position="238"/>
    </location>
</feature>
<organism evidence="3 4">
    <name type="scientific">Spirosoma telluris</name>
    <dbReference type="NCBI Taxonomy" id="2183553"/>
    <lineage>
        <taxon>Bacteria</taxon>
        <taxon>Pseudomonadati</taxon>
        <taxon>Bacteroidota</taxon>
        <taxon>Cytophagia</taxon>
        <taxon>Cytophagales</taxon>
        <taxon>Cytophagaceae</taxon>
        <taxon>Spirosoma</taxon>
    </lineage>
</organism>
<dbReference type="EMBL" id="QLII01000001">
    <property type="protein sequence ID" value="RAI76503.1"/>
    <property type="molecule type" value="Genomic_DNA"/>
</dbReference>
<dbReference type="OrthoDB" id="1665149at2"/>
<feature type="signal peptide" evidence="2">
    <location>
        <begin position="1"/>
        <end position="17"/>
    </location>
</feature>
<proteinExistence type="predicted"/>
<gene>
    <name evidence="3" type="ORF">HMF3257_24285</name>
</gene>
<reference evidence="3 4" key="1">
    <citation type="submission" date="2018-06" db="EMBL/GenBank/DDBJ databases">
        <title>Spirosoma sp. HMF3257 Genome sequencing and assembly.</title>
        <authorList>
            <person name="Kang H."/>
            <person name="Cha I."/>
            <person name="Kim H."/>
            <person name="Kang J."/>
            <person name="Joh K."/>
        </authorList>
    </citation>
    <scope>NUCLEOTIDE SEQUENCE [LARGE SCALE GENOMIC DNA]</scope>
    <source>
        <strain evidence="3 4">HMF3257</strain>
    </source>
</reference>
<evidence type="ECO:0008006" key="5">
    <source>
        <dbReference type="Google" id="ProtNLM"/>
    </source>
</evidence>
<evidence type="ECO:0000256" key="2">
    <source>
        <dbReference type="SAM" id="SignalP"/>
    </source>
</evidence>
<keyword evidence="2" id="KW-0732">Signal</keyword>
<sequence>MKIGFLILLFLTRNALAQSDTLLSRYQLRYPLSKAVLAEAPLKIKPIITSETLLTIPANAQVIITQKDREFYKVVYNNRAGYVPYIFLEKDYETFKRRNYPHKPIEEGSNELAVHFPIDSTTWYGRISVQCPIRKEPNSGSENLFNLPKGTIVKMRRHDYSYWQIELGGHIYYAGVHYIGDISTSVNPFVPTRYTGPTYDRYEAVTRDSTRQHQPSSVGSGRSVINQPGNKTPIQRKK</sequence>
<comment type="caution">
    <text evidence="3">The sequence shown here is derived from an EMBL/GenBank/DDBJ whole genome shotgun (WGS) entry which is preliminary data.</text>
</comment>
<dbReference type="RefSeq" id="WP_111346221.1">
    <property type="nucleotide sequence ID" value="NZ_QLII01000001.1"/>
</dbReference>
<accession>A0A327NNY8</accession>
<evidence type="ECO:0000313" key="4">
    <source>
        <dbReference type="Proteomes" id="UP000249016"/>
    </source>
</evidence>
<dbReference type="AlphaFoldDB" id="A0A327NNY8"/>